<name>D1YKA9_LACGS</name>
<accession>D1YKA9</accession>
<dbReference type="Proteomes" id="UP000003684">
    <property type="component" value="Unassembled WGS sequence"/>
</dbReference>
<comment type="caution">
    <text evidence="1">The sequence shown here is derived from an EMBL/GenBank/DDBJ whole genome shotgun (WGS) entry which is preliminary data.</text>
</comment>
<sequence length="38" mass="4612">MRDMTKLVKAVKKLIKAIHDLWKKNKQTKKPLDDFWQS</sequence>
<protein>
    <submittedName>
        <fullName evidence="1">Uncharacterized protein</fullName>
    </submittedName>
</protein>
<dbReference type="EMBL" id="ADFT01000034">
    <property type="protein sequence ID" value="EFB62148.1"/>
    <property type="molecule type" value="Genomic_DNA"/>
</dbReference>
<gene>
    <name evidence="1" type="ORF">HMPREF9209_2088</name>
</gene>
<dbReference type="AlphaFoldDB" id="D1YKA9"/>
<evidence type="ECO:0000313" key="2">
    <source>
        <dbReference type="Proteomes" id="UP000003684"/>
    </source>
</evidence>
<organism evidence="1 2">
    <name type="scientific">Lactobacillus gasseri 224-1</name>
    <dbReference type="NCBI Taxonomy" id="679196"/>
    <lineage>
        <taxon>Bacteria</taxon>
        <taxon>Bacillati</taxon>
        <taxon>Bacillota</taxon>
        <taxon>Bacilli</taxon>
        <taxon>Lactobacillales</taxon>
        <taxon>Lactobacillaceae</taxon>
        <taxon>Lactobacillus</taxon>
    </lineage>
</organism>
<reference evidence="1 2" key="1">
    <citation type="submission" date="2009-12" db="EMBL/GenBank/DDBJ databases">
        <title>Genome Sequence of Lactobacillus gasseri 224-1.</title>
        <authorList>
            <person name="Durkin A.S."/>
            <person name="Madupu R."/>
            <person name="Torralba M."/>
            <person name="Methe B."/>
            <person name="Sutton G."/>
            <person name="Strausberg R.L."/>
            <person name="Nelson K.E."/>
        </authorList>
    </citation>
    <scope>NUCLEOTIDE SEQUENCE [LARGE SCALE GENOMIC DNA]</scope>
    <source>
        <strain evidence="1 2">224-1</strain>
    </source>
</reference>
<proteinExistence type="predicted"/>
<evidence type="ECO:0000313" key="1">
    <source>
        <dbReference type="EMBL" id="EFB62148.1"/>
    </source>
</evidence>